<feature type="compositionally biased region" description="Acidic residues" evidence="1">
    <location>
        <begin position="598"/>
        <end position="610"/>
    </location>
</feature>
<feature type="compositionally biased region" description="Basic and acidic residues" evidence="1">
    <location>
        <begin position="107"/>
        <end position="123"/>
    </location>
</feature>
<keyword evidence="3" id="KW-1185">Reference proteome</keyword>
<dbReference type="AlphaFoldDB" id="A0A1J7JUQ0"/>
<reference evidence="2 3" key="1">
    <citation type="submission" date="2016-10" db="EMBL/GenBank/DDBJ databases">
        <title>Draft genome sequence of Coniochaeta ligniaria NRRL30616, a lignocellulolytic fungus for bioabatement of inhibitors in plant biomass hydrolysates.</title>
        <authorList>
            <consortium name="DOE Joint Genome Institute"/>
            <person name="Jimenez D.J."/>
            <person name="Hector R.E."/>
            <person name="Riley R."/>
            <person name="Sun H."/>
            <person name="Grigoriev I.V."/>
            <person name="Van Elsas J.D."/>
            <person name="Nichols N.N."/>
        </authorList>
    </citation>
    <scope>NUCLEOTIDE SEQUENCE [LARGE SCALE GENOMIC DNA]</scope>
    <source>
        <strain evidence="2 3">NRRL 30616</strain>
    </source>
</reference>
<evidence type="ECO:0000256" key="1">
    <source>
        <dbReference type="SAM" id="MobiDB-lite"/>
    </source>
</evidence>
<feature type="region of interest" description="Disordered" evidence="1">
    <location>
        <begin position="622"/>
        <end position="855"/>
    </location>
</feature>
<proteinExistence type="predicted"/>
<feature type="region of interest" description="Disordered" evidence="1">
    <location>
        <begin position="586"/>
        <end position="610"/>
    </location>
</feature>
<sequence length="855" mass="93488">MAGKKSTTAAGKSRSAAKGIVKKTTESKKGGSGSAGEKAAPRRTRSAGKRVVRELSEERSDIASDGEGEDDDWAAEEEEAVESSDERGARDGSDAQPPKKKRGRPPLPRDKDGKIIRDERAREEPEDPTAHVEAIAGVTKKEKLALADQVRSLGELRDGAGRALVAQVALEPAVLKEARRVFDEKFGAVTDAEWETMKGLSQRGTGGWSDADERVLQRCWANDPFRVFLEGRSMNSWAKRLTLCRTVSALYRKTPEELLSLSHNLGYDFRGNAVVSIGGRQVPNPLWSSTFCERFQQAACHPWFQGKWMRLVTAIKYAVICRTHDVRPWEPEHHDMGDTFMHHFNNRLTQIDEDEPDAWQEVPLLRRAVAAAQADVFGMVGRSDWDVLFEKLEERAWKQLGPGQEPFGRAPADRHQPRWVTTADMDNVWLAVSATHGQFGHPGPWDPETWYYVLRSFIVPRHPNGTEGLVRVVVNAAMADRRTRAVDALYGVALLRLPGDPAQDQDEALLAALRDSRSAAARVGSRPRSRERQSILSPRRRFAGWASGSSVDLGAGEREDDEVVVGDDEVDVGAYGVVVGDDGVVVGDDGVVVGDEHAPEDDAVVGDEHAPEDDAVVRDEHAPEDDAVVRDEHAPEDDAVVRDEHAPEDDAVVRDEHAPEDDAVVGDEGQLDDDSVESGEQELDSSSSDADEQEAWVPIPLSEDPLELATLDQRDEQRDPQVLLYYKPRGNADSAERAVKRPLAPDASPDQSPKRLRTATQAVSPPAGPPAPETGAESVQDALGLSLPPRAPPRASFTSPAAPLGPSVVPTEPRAMRDVEQSRMLRTRGPRSKQKLAFDANAIPLGKRRGGAPGT</sequence>
<dbReference type="OrthoDB" id="5105828at2759"/>
<dbReference type="Proteomes" id="UP000182658">
    <property type="component" value="Unassembled WGS sequence"/>
</dbReference>
<organism evidence="2 3">
    <name type="scientific">Coniochaeta ligniaria NRRL 30616</name>
    <dbReference type="NCBI Taxonomy" id="1408157"/>
    <lineage>
        <taxon>Eukaryota</taxon>
        <taxon>Fungi</taxon>
        <taxon>Dikarya</taxon>
        <taxon>Ascomycota</taxon>
        <taxon>Pezizomycotina</taxon>
        <taxon>Sordariomycetes</taxon>
        <taxon>Sordariomycetidae</taxon>
        <taxon>Coniochaetales</taxon>
        <taxon>Coniochaetaceae</taxon>
        <taxon>Coniochaeta</taxon>
    </lineage>
</organism>
<dbReference type="InParanoid" id="A0A1J7JUQ0"/>
<dbReference type="STRING" id="1408157.A0A1J7JUQ0"/>
<feature type="compositionally biased region" description="Polar residues" evidence="1">
    <location>
        <begin position="1"/>
        <end position="10"/>
    </location>
</feature>
<feature type="compositionally biased region" description="Acidic residues" evidence="1">
    <location>
        <begin position="658"/>
        <end position="694"/>
    </location>
</feature>
<name>A0A1J7JUQ0_9PEZI</name>
<feature type="compositionally biased region" description="Basic residues" evidence="1">
    <location>
        <begin position="846"/>
        <end position="855"/>
    </location>
</feature>
<feature type="compositionally biased region" description="Basic residues" evidence="1">
    <location>
        <begin position="41"/>
        <end position="50"/>
    </location>
</feature>
<feature type="compositionally biased region" description="Acidic residues" evidence="1">
    <location>
        <begin position="64"/>
        <end position="83"/>
    </location>
</feature>
<feature type="compositionally biased region" description="Basic and acidic residues" evidence="1">
    <location>
        <begin position="814"/>
        <end position="823"/>
    </location>
</feature>
<feature type="compositionally biased region" description="Basic and acidic residues" evidence="1">
    <location>
        <begin position="51"/>
        <end position="62"/>
    </location>
</feature>
<dbReference type="EMBL" id="KV875095">
    <property type="protein sequence ID" value="OIW31466.1"/>
    <property type="molecule type" value="Genomic_DNA"/>
</dbReference>
<evidence type="ECO:0000313" key="2">
    <source>
        <dbReference type="EMBL" id="OIW31466.1"/>
    </source>
</evidence>
<feature type="region of interest" description="Disordered" evidence="1">
    <location>
        <begin position="1"/>
        <end position="132"/>
    </location>
</feature>
<feature type="compositionally biased region" description="Basic residues" evidence="1">
    <location>
        <begin position="825"/>
        <end position="834"/>
    </location>
</feature>
<protein>
    <submittedName>
        <fullName evidence="2">Uncharacterized protein</fullName>
    </submittedName>
</protein>
<feature type="compositionally biased region" description="Basic and acidic residues" evidence="1">
    <location>
        <begin position="84"/>
        <end position="93"/>
    </location>
</feature>
<evidence type="ECO:0000313" key="3">
    <source>
        <dbReference type="Proteomes" id="UP000182658"/>
    </source>
</evidence>
<accession>A0A1J7JUQ0</accession>
<gene>
    <name evidence="2" type="ORF">CONLIGDRAFT_697682</name>
</gene>